<comment type="caution">
    <text evidence="1">The sequence shown here is derived from an EMBL/GenBank/DDBJ whole genome shotgun (WGS) entry which is preliminary data.</text>
</comment>
<dbReference type="Proteomes" id="UP000009340">
    <property type="component" value="Unassembled WGS sequence"/>
</dbReference>
<reference evidence="1" key="1">
    <citation type="submission" date="2012-07" db="EMBL/GenBank/DDBJ databases">
        <authorList>
            <person name="Cummings C."/>
        </authorList>
    </citation>
    <scope>NUCLEOTIDE SEQUENCE</scope>
    <source>
        <strain evidence="1">1330</strain>
    </source>
</reference>
<sequence>MVFQQVNLTIAYAGCRKAAITELDSAIGRWQIILSDTIN</sequence>
<dbReference type="AlphaFoldDB" id="K8A902"/>
<gene>
    <name evidence="1" type="ORF">BN137_1594</name>
</gene>
<proteinExistence type="predicted"/>
<organism evidence="1 2">
    <name type="scientific">Cronobacter condimenti 1330</name>
    <dbReference type="NCBI Taxonomy" id="1073999"/>
    <lineage>
        <taxon>Bacteria</taxon>
        <taxon>Pseudomonadati</taxon>
        <taxon>Pseudomonadota</taxon>
        <taxon>Gammaproteobacteria</taxon>
        <taxon>Enterobacterales</taxon>
        <taxon>Enterobacteriaceae</taxon>
        <taxon>Cronobacter</taxon>
    </lineage>
</organism>
<name>K8A902_9ENTR</name>
<protein>
    <submittedName>
        <fullName evidence="1">Uncharacterized protein</fullName>
    </submittedName>
</protein>
<accession>K8A902</accession>
<evidence type="ECO:0000313" key="2">
    <source>
        <dbReference type="Proteomes" id="UP000009340"/>
    </source>
</evidence>
<dbReference type="EMBL" id="CAKW01000063">
    <property type="protein sequence ID" value="CCJ72229.1"/>
    <property type="molecule type" value="Genomic_DNA"/>
</dbReference>
<evidence type="ECO:0000313" key="1">
    <source>
        <dbReference type="EMBL" id="CCJ72229.1"/>
    </source>
</evidence>